<dbReference type="InterPro" id="IPR036249">
    <property type="entry name" value="Thioredoxin-like_sf"/>
</dbReference>
<dbReference type="AlphaFoldDB" id="A0A6G9YAC2"/>
<dbReference type="KEGG" id="nah:F5544_11335"/>
<reference evidence="1 2" key="1">
    <citation type="journal article" date="2019" name="ACS Chem. Biol.">
        <title>Identification and Mobilization of a Cryptic Antibiotic Biosynthesis Gene Locus from a Human-Pathogenic Nocardia Isolate.</title>
        <authorList>
            <person name="Herisse M."/>
            <person name="Ishida K."/>
            <person name="Porter J.L."/>
            <person name="Howden B."/>
            <person name="Hertweck C."/>
            <person name="Stinear T.P."/>
            <person name="Pidot S.J."/>
        </authorList>
    </citation>
    <scope>NUCLEOTIDE SEQUENCE [LARGE SCALE GENOMIC DNA]</scope>
    <source>
        <strain evidence="1 2">AUSMDU00012717</strain>
    </source>
</reference>
<dbReference type="Pfam" id="PF22234">
    <property type="entry name" value="Rv2466c-like"/>
    <property type="match status" value="1"/>
</dbReference>
<dbReference type="Proteomes" id="UP000503540">
    <property type="component" value="Chromosome"/>
</dbReference>
<dbReference type="InterPro" id="IPR053977">
    <property type="entry name" value="Rv2466c-like"/>
</dbReference>
<dbReference type="PROSITE" id="PS51257">
    <property type="entry name" value="PROKAR_LIPOPROTEIN"/>
    <property type="match status" value="1"/>
</dbReference>
<organism evidence="1 2">
    <name type="scientific">Nocardia arthritidis</name>
    <dbReference type="NCBI Taxonomy" id="228602"/>
    <lineage>
        <taxon>Bacteria</taxon>
        <taxon>Bacillati</taxon>
        <taxon>Actinomycetota</taxon>
        <taxon>Actinomycetes</taxon>
        <taxon>Mycobacteriales</taxon>
        <taxon>Nocardiaceae</taxon>
        <taxon>Nocardia</taxon>
    </lineage>
</organism>
<dbReference type="Gene3D" id="3.40.30.10">
    <property type="entry name" value="Glutaredoxin"/>
    <property type="match status" value="1"/>
</dbReference>
<evidence type="ECO:0000313" key="1">
    <source>
        <dbReference type="EMBL" id="QIS10161.1"/>
    </source>
</evidence>
<keyword evidence="2" id="KW-1185">Reference proteome</keyword>
<evidence type="ECO:0000313" key="2">
    <source>
        <dbReference type="Proteomes" id="UP000503540"/>
    </source>
</evidence>
<accession>A0A6G9YAC2</accession>
<proteinExistence type="predicted"/>
<name>A0A6G9YAC2_9NOCA</name>
<dbReference type="SUPFAM" id="SSF52833">
    <property type="entry name" value="Thioredoxin-like"/>
    <property type="match status" value="1"/>
</dbReference>
<sequence length="282" mass="31236">MTKCCPEVISGSLLGSSYSCPVNPTGAGRSGPSDPDRSRVRNGERIGLRHGWFGICGGGFTAARNTTERKPVSNKDLAEFWFDPLCPWCWITSRWILEVEKVRDIEAKFHVMSLSVLNENREGLPEQYQELLATGWAPVRVCIAAAQEHGDKVLLPLYTAMGTRIHNRREEYRRDSRKETLAAVIADSLAEVGLPAELAKAADSTDYDEALRASHHAGMDKVGPDVGTPTIHINGVAFFGPVISRIPRGEEAGKLWDASVTLANYPHFFELKRTRTEDPEFD</sequence>
<dbReference type="EMBL" id="CP046172">
    <property type="protein sequence ID" value="QIS10161.1"/>
    <property type="molecule type" value="Genomic_DNA"/>
</dbReference>
<protein>
    <submittedName>
        <fullName evidence="1">Disulfide bond formation protein DsbA</fullName>
    </submittedName>
</protein>
<gene>
    <name evidence="1" type="ORF">F5544_11335</name>
</gene>